<dbReference type="InterPro" id="IPR027417">
    <property type="entry name" value="P-loop_NTPase"/>
</dbReference>
<evidence type="ECO:0000256" key="2">
    <source>
        <dbReference type="ARBA" id="ARBA00022840"/>
    </source>
</evidence>
<evidence type="ECO:0000259" key="3">
    <source>
        <dbReference type="PROSITE" id="PS50893"/>
    </source>
</evidence>
<dbReference type="GeneID" id="30680710"/>
<dbReference type="GO" id="GO:0016887">
    <property type="term" value="F:ATP hydrolysis activity"/>
    <property type="evidence" value="ECO:0007669"/>
    <property type="project" value="InterPro"/>
</dbReference>
<dbReference type="SUPFAM" id="SSF52540">
    <property type="entry name" value="P-loop containing nucleoside triphosphate hydrolases"/>
    <property type="match status" value="1"/>
</dbReference>
<organism evidence="4 5">
    <name type="scientific">Ignicoccus islandicus DSM 13165</name>
    <dbReference type="NCBI Taxonomy" id="940295"/>
    <lineage>
        <taxon>Archaea</taxon>
        <taxon>Thermoproteota</taxon>
        <taxon>Thermoprotei</taxon>
        <taxon>Desulfurococcales</taxon>
        <taxon>Desulfurococcaceae</taxon>
        <taxon>Ignicoccus</taxon>
    </lineage>
</organism>
<accession>A0A0U3E213</accession>
<evidence type="ECO:0000313" key="4">
    <source>
        <dbReference type="EMBL" id="ALU11963.1"/>
    </source>
</evidence>
<dbReference type="AlphaFoldDB" id="A0A0U3E213"/>
<dbReference type="InterPro" id="IPR003439">
    <property type="entry name" value="ABC_transporter-like_ATP-bd"/>
</dbReference>
<keyword evidence="1" id="KW-0547">Nucleotide-binding</keyword>
<dbReference type="RefSeq" id="WP_075050255.1">
    <property type="nucleotide sequence ID" value="NZ_CP006867.1"/>
</dbReference>
<dbReference type="Pfam" id="PF00005">
    <property type="entry name" value="ABC_tran"/>
    <property type="match status" value="1"/>
</dbReference>
<dbReference type="EMBL" id="CP006867">
    <property type="protein sequence ID" value="ALU11963.1"/>
    <property type="molecule type" value="Genomic_DNA"/>
</dbReference>
<proteinExistence type="predicted"/>
<reference evidence="4 5" key="1">
    <citation type="submission" date="2013-11" db="EMBL/GenBank/DDBJ databases">
        <title>Comparative genomics of Ignicoccus.</title>
        <authorList>
            <person name="Podar M."/>
        </authorList>
    </citation>
    <scope>NUCLEOTIDE SEQUENCE [LARGE SCALE GENOMIC DNA]</scope>
    <source>
        <strain evidence="4 5">DSM 13165</strain>
    </source>
</reference>
<dbReference type="InterPro" id="IPR017871">
    <property type="entry name" value="ABC_transporter-like_CS"/>
</dbReference>
<dbReference type="GO" id="GO:0005524">
    <property type="term" value="F:ATP binding"/>
    <property type="evidence" value="ECO:0007669"/>
    <property type="project" value="UniProtKB-KW"/>
</dbReference>
<dbReference type="CDD" id="cd03230">
    <property type="entry name" value="ABC_DR_subfamily_A"/>
    <property type="match status" value="1"/>
</dbReference>
<keyword evidence="5" id="KW-1185">Reference proteome</keyword>
<dbReference type="PANTHER" id="PTHR43613">
    <property type="entry name" value="ABC TRANSPORTER, ATP-BINDING PROTEIN"/>
    <property type="match status" value="1"/>
</dbReference>
<dbReference type="OrthoDB" id="87732at2157"/>
<dbReference type="PATRIC" id="fig|940295.4.peg.1297"/>
<sequence>MNAVEIKGLRKTLGRKEILKGINLEIKEGEIFGLIGPNGAGKTTTLRIIATLLKPTAGIVKVYGRNVAEEPEEVRKLISYLPEESDVYLRLTGLENLKFFAMVYAKNEEEVEEMIRRGIEIADLGNAINRLTRTYSKGMRRRLALARALMVRPRLAILDEPTSGLDVYSAMKVRNSIKKFVKETGNTVILSSHNMLEVEYLCDRVAFVANGKIVQIGTPKQLKEMYGAENLEEAFIKAVEVEAK</sequence>
<dbReference type="PROSITE" id="PS00211">
    <property type="entry name" value="ABC_TRANSPORTER_1"/>
    <property type="match status" value="1"/>
</dbReference>
<dbReference type="PROSITE" id="PS50893">
    <property type="entry name" value="ABC_TRANSPORTER_2"/>
    <property type="match status" value="1"/>
</dbReference>
<dbReference type="Gene3D" id="3.40.50.300">
    <property type="entry name" value="P-loop containing nucleotide triphosphate hydrolases"/>
    <property type="match status" value="1"/>
</dbReference>
<gene>
    <name evidence="4" type="ORF">EYM_06680</name>
</gene>
<dbReference type="Proteomes" id="UP000060778">
    <property type="component" value="Chromosome"/>
</dbReference>
<protein>
    <submittedName>
        <fullName evidence="4">Multidrug ABC transporter ATP-binding protein</fullName>
    </submittedName>
</protein>
<feature type="domain" description="ABC transporter" evidence="3">
    <location>
        <begin position="4"/>
        <end position="235"/>
    </location>
</feature>
<evidence type="ECO:0000256" key="1">
    <source>
        <dbReference type="ARBA" id="ARBA00022741"/>
    </source>
</evidence>
<dbReference type="KEGG" id="iis:EYM_06680"/>
<dbReference type="STRING" id="940295.EYM_06680"/>
<dbReference type="InterPro" id="IPR003593">
    <property type="entry name" value="AAA+_ATPase"/>
</dbReference>
<dbReference type="SMART" id="SM00382">
    <property type="entry name" value="AAA"/>
    <property type="match status" value="1"/>
</dbReference>
<evidence type="ECO:0000313" key="5">
    <source>
        <dbReference type="Proteomes" id="UP000060778"/>
    </source>
</evidence>
<keyword evidence="2 4" id="KW-0067">ATP-binding</keyword>
<name>A0A0U3E213_9CREN</name>
<dbReference type="PANTHER" id="PTHR43613:SF1">
    <property type="entry name" value="ABC TRANSPORTER, ATP-BINDING PROTEIN"/>
    <property type="match status" value="1"/>
</dbReference>